<keyword evidence="10" id="KW-1185">Reference proteome</keyword>
<keyword evidence="4 7" id="KW-1133">Transmembrane helix</keyword>
<feature type="transmembrane region" description="Helical" evidence="7">
    <location>
        <begin position="176"/>
        <end position="193"/>
    </location>
</feature>
<dbReference type="Proteomes" id="UP000044136">
    <property type="component" value="Unassembled WGS sequence"/>
</dbReference>
<comment type="similarity">
    <text evidence="6">Belongs to the ThrE exporter (TC 2.A.79) family.</text>
</comment>
<proteinExistence type="inferred from homology"/>
<evidence type="ECO:0000256" key="3">
    <source>
        <dbReference type="ARBA" id="ARBA00022692"/>
    </source>
</evidence>
<dbReference type="EMBL" id="CCSE01000001">
    <property type="protein sequence ID" value="CEA00957.1"/>
    <property type="molecule type" value="Genomic_DNA"/>
</dbReference>
<dbReference type="GO" id="GO:0005886">
    <property type="term" value="C:plasma membrane"/>
    <property type="evidence" value="ECO:0007669"/>
    <property type="project" value="UniProtKB-SubCell"/>
</dbReference>
<evidence type="ECO:0000256" key="2">
    <source>
        <dbReference type="ARBA" id="ARBA00022475"/>
    </source>
</evidence>
<dbReference type="PANTHER" id="PTHR34390">
    <property type="entry name" value="UPF0442 PROTEIN YJJB-RELATED"/>
    <property type="match status" value="1"/>
</dbReference>
<evidence type="ECO:0000259" key="8">
    <source>
        <dbReference type="Pfam" id="PF06738"/>
    </source>
</evidence>
<keyword evidence="5 7" id="KW-0472">Membrane</keyword>
<dbReference type="AlphaFoldDB" id="A0A078M6E6"/>
<evidence type="ECO:0000256" key="6">
    <source>
        <dbReference type="ARBA" id="ARBA00034125"/>
    </source>
</evidence>
<organism evidence="9 10">
    <name type="scientific">Jeotgalicoccus saudimassiliensis</name>
    <dbReference type="NCBI Taxonomy" id="1461582"/>
    <lineage>
        <taxon>Bacteria</taxon>
        <taxon>Bacillati</taxon>
        <taxon>Bacillota</taxon>
        <taxon>Bacilli</taxon>
        <taxon>Bacillales</taxon>
        <taxon>Staphylococcaceae</taxon>
        <taxon>Jeotgalicoccus</taxon>
    </lineage>
</organism>
<evidence type="ECO:0000313" key="9">
    <source>
        <dbReference type="EMBL" id="CEA00957.1"/>
    </source>
</evidence>
<feature type="domain" description="Threonine/serine exporter-like N-terminal" evidence="8">
    <location>
        <begin position="17"/>
        <end position="254"/>
    </location>
</feature>
<keyword evidence="3 7" id="KW-0812">Transmembrane</keyword>
<protein>
    <recommendedName>
        <fullName evidence="8">Threonine/serine exporter-like N-terminal domain-containing protein</fullName>
    </recommendedName>
</protein>
<evidence type="ECO:0000256" key="5">
    <source>
        <dbReference type="ARBA" id="ARBA00023136"/>
    </source>
</evidence>
<dbReference type="HOGENOM" id="CLU_070277_0_0_9"/>
<dbReference type="InterPro" id="IPR010619">
    <property type="entry name" value="ThrE-like_N"/>
</dbReference>
<keyword evidence="2" id="KW-1003">Cell membrane</keyword>
<dbReference type="STRING" id="1461582.BN1048_01172"/>
<accession>A0A078M6E6</accession>
<evidence type="ECO:0000256" key="7">
    <source>
        <dbReference type="SAM" id="Phobius"/>
    </source>
</evidence>
<reference evidence="9 10" key="1">
    <citation type="submission" date="2014-07" db="EMBL/GenBank/DDBJ databases">
        <authorList>
            <person name="Urmite Genomes Urmite Genomes"/>
        </authorList>
    </citation>
    <scope>NUCLEOTIDE SEQUENCE [LARGE SCALE GENOMIC DNA]</scope>
    <source>
        <strain evidence="9 10">13MG44_air</strain>
    </source>
</reference>
<dbReference type="GO" id="GO:0015744">
    <property type="term" value="P:succinate transport"/>
    <property type="evidence" value="ECO:0007669"/>
    <property type="project" value="TreeGrafter"/>
</dbReference>
<dbReference type="GO" id="GO:0022857">
    <property type="term" value="F:transmembrane transporter activity"/>
    <property type="evidence" value="ECO:0007669"/>
    <property type="project" value="InterPro"/>
</dbReference>
<feature type="transmembrane region" description="Helical" evidence="7">
    <location>
        <begin position="199"/>
        <end position="216"/>
    </location>
</feature>
<evidence type="ECO:0000256" key="4">
    <source>
        <dbReference type="ARBA" id="ARBA00022989"/>
    </source>
</evidence>
<feature type="transmembrane region" description="Helical" evidence="7">
    <location>
        <begin position="145"/>
        <end position="164"/>
    </location>
</feature>
<name>A0A078M6E6_9STAP</name>
<evidence type="ECO:0000256" key="1">
    <source>
        <dbReference type="ARBA" id="ARBA00004651"/>
    </source>
</evidence>
<dbReference type="InterPro" id="IPR050539">
    <property type="entry name" value="ThrE_Dicarb/AminoAcid_Exp"/>
</dbReference>
<sequence>MKVEKLHINDHEEQVKDVVMLAARILLEAGAEGTRTEDTMNYIASHYGFIQNNSFVTNTVINFILHDQSYPRIYRIKERNTNLIKISKVNSVSRKLVRDELTLEEAFGLLEKIYITTKDHPVWFKTIAGALIALSFLYLQDGLPIDIFTTLAGGALGICITEIIKRRTPTQFIPEFFGGLTIALTVVTGHYYIPGGDLSTMLISSVMPIVPGVLITNAIQDLFGGHMMMFTTKSSEALVTSFAIGAGVSSVLIFV</sequence>
<dbReference type="PANTHER" id="PTHR34390:SF2">
    <property type="entry name" value="SUCCINATE TRANSPORTER SUBUNIT YJJP-RELATED"/>
    <property type="match status" value="1"/>
</dbReference>
<comment type="subcellular location">
    <subcellularLocation>
        <location evidence="1">Cell membrane</location>
        <topology evidence="1">Multi-pass membrane protein</topology>
    </subcellularLocation>
</comment>
<gene>
    <name evidence="9" type="ORF">BN1048_01172</name>
</gene>
<dbReference type="Pfam" id="PF06738">
    <property type="entry name" value="ThrE"/>
    <property type="match status" value="1"/>
</dbReference>
<evidence type="ECO:0000313" key="10">
    <source>
        <dbReference type="Proteomes" id="UP000044136"/>
    </source>
</evidence>
<dbReference type="eggNOG" id="COG2966">
    <property type="taxonomic scope" value="Bacteria"/>
</dbReference>
<feature type="transmembrane region" description="Helical" evidence="7">
    <location>
        <begin position="237"/>
        <end position="254"/>
    </location>
</feature>
<feature type="transmembrane region" description="Helical" evidence="7">
    <location>
        <begin position="122"/>
        <end position="139"/>
    </location>
</feature>